<keyword evidence="5 6" id="KW-0472">Membrane</keyword>
<dbReference type="SUPFAM" id="SSF103473">
    <property type="entry name" value="MFS general substrate transporter"/>
    <property type="match status" value="1"/>
</dbReference>
<dbReference type="PANTHER" id="PTHR23507:SF1">
    <property type="entry name" value="FI18259P1-RELATED"/>
    <property type="match status" value="1"/>
</dbReference>
<dbReference type="PANTHER" id="PTHR23507">
    <property type="entry name" value="ZGC:174356"/>
    <property type="match status" value="1"/>
</dbReference>
<feature type="transmembrane region" description="Helical" evidence="6">
    <location>
        <begin position="62"/>
        <end position="87"/>
    </location>
</feature>
<proteinExistence type="predicted"/>
<evidence type="ECO:0000259" key="7">
    <source>
        <dbReference type="PROSITE" id="PS50850"/>
    </source>
</evidence>
<feature type="transmembrane region" description="Helical" evidence="6">
    <location>
        <begin position="229"/>
        <end position="248"/>
    </location>
</feature>
<feature type="transmembrane region" description="Helical" evidence="6">
    <location>
        <begin position="107"/>
        <end position="128"/>
    </location>
</feature>
<feature type="transmembrane region" description="Helical" evidence="6">
    <location>
        <begin position="165"/>
        <end position="188"/>
    </location>
</feature>
<feature type="transmembrane region" description="Helical" evidence="6">
    <location>
        <begin position="319"/>
        <end position="341"/>
    </location>
</feature>
<feature type="transmembrane region" description="Helical" evidence="6">
    <location>
        <begin position="406"/>
        <end position="433"/>
    </location>
</feature>
<dbReference type="InterPro" id="IPR001958">
    <property type="entry name" value="Tet-R_TetA/multi-R_MdtG-like"/>
</dbReference>
<protein>
    <recommendedName>
        <fullName evidence="7">Major facilitator superfamily (MFS) profile domain-containing protein</fullName>
    </recommendedName>
</protein>
<dbReference type="GO" id="GO:0016020">
    <property type="term" value="C:membrane"/>
    <property type="evidence" value="ECO:0007669"/>
    <property type="project" value="UniProtKB-SubCell"/>
</dbReference>
<evidence type="ECO:0000313" key="9">
    <source>
        <dbReference type="Proteomes" id="UP000695562"/>
    </source>
</evidence>
<sequence length="484" mass="53878">MENSQGDAVLVSDVKYEEEIFIPQQKNNLKNSKGGYFMIDNEQGPNSNKSISSRPKYLKDILLIYFILTFFLMYNILFAIFIPGMFTNYVNFKYPNLSEKEIQSKSSHLKSIADAAPLCMVFFFGPLLGGLSDKYGRKKILLFQIILIAIDVSSAFISFKTNSIIFFYIGHTICGLTGCVGSTILSSISDLTTIEERPKVFSWGGVAMGVGFIGGPLLSALAMKLNVLAPIYFIYFTIAVMLVLLYLLKESIYLGEKGKAIVKTTFNPFKAIARLFKSSLFVALVAGLYVIFAFASDDLLSTMYYYTEVRYNWSPEKNAYYIAYLGVVIVVYSSLIIPFALKYLSERAVISTALFMNGIAHIIFAFASNQYIWIVSGLFGGFPTVILMIIVSIISKSTPPEIQGTILNGVASVGSLTALAGTLFSQNIFAYFISSNAPIYFPGAHFLIDSIPIFLTFLGSILIWKFYPAKQMDKGFQKVQIQEE</sequence>
<keyword evidence="9" id="KW-1185">Reference proteome</keyword>
<dbReference type="GO" id="GO:0022857">
    <property type="term" value="F:transmembrane transporter activity"/>
    <property type="evidence" value="ECO:0007669"/>
    <property type="project" value="InterPro"/>
</dbReference>
<dbReference type="PROSITE" id="PS50850">
    <property type="entry name" value="MFS"/>
    <property type="match status" value="1"/>
</dbReference>
<evidence type="ECO:0000256" key="5">
    <source>
        <dbReference type="ARBA" id="ARBA00023136"/>
    </source>
</evidence>
<dbReference type="Gene3D" id="1.20.1250.20">
    <property type="entry name" value="MFS general substrate transporter like domains"/>
    <property type="match status" value="1"/>
</dbReference>
<evidence type="ECO:0000256" key="4">
    <source>
        <dbReference type="ARBA" id="ARBA00022989"/>
    </source>
</evidence>
<dbReference type="Pfam" id="PF07690">
    <property type="entry name" value="MFS_1"/>
    <property type="match status" value="1"/>
</dbReference>
<feature type="transmembrane region" description="Helical" evidence="6">
    <location>
        <begin position="439"/>
        <end position="464"/>
    </location>
</feature>
<feature type="transmembrane region" description="Helical" evidence="6">
    <location>
        <begin position="280"/>
        <end position="307"/>
    </location>
</feature>
<evidence type="ECO:0000256" key="2">
    <source>
        <dbReference type="ARBA" id="ARBA00004236"/>
    </source>
</evidence>
<evidence type="ECO:0000256" key="3">
    <source>
        <dbReference type="ARBA" id="ARBA00022692"/>
    </source>
</evidence>
<reference evidence="8" key="1">
    <citation type="submission" date="2020-01" db="EMBL/GenBank/DDBJ databases">
        <title>Development of genomics and gene disruption for Polysphondylium violaceum indicates a role for the polyketide synthase stlB in stalk morphogenesis.</title>
        <authorList>
            <person name="Narita B."/>
            <person name="Kawabe Y."/>
            <person name="Kin K."/>
            <person name="Saito T."/>
            <person name="Gibbs R."/>
            <person name="Kuspa A."/>
            <person name="Muzny D."/>
            <person name="Queller D."/>
            <person name="Richards S."/>
            <person name="Strassman J."/>
            <person name="Sucgang R."/>
            <person name="Worley K."/>
            <person name="Schaap P."/>
        </authorList>
    </citation>
    <scope>NUCLEOTIDE SEQUENCE</scope>
    <source>
        <strain evidence="8">QSvi11</strain>
    </source>
</reference>
<dbReference type="PRINTS" id="PR01035">
    <property type="entry name" value="TCRTETA"/>
</dbReference>
<accession>A0A8J4PP14</accession>
<evidence type="ECO:0000256" key="1">
    <source>
        <dbReference type="ARBA" id="ARBA00004141"/>
    </source>
</evidence>
<dbReference type="EMBL" id="AJWJ01000452">
    <property type="protein sequence ID" value="KAF2070733.1"/>
    <property type="molecule type" value="Genomic_DNA"/>
</dbReference>
<feature type="transmembrane region" description="Helical" evidence="6">
    <location>
        <begin position="372"/>
        <end position="394"/>
    </location>
</feature>
<organism evidence="8 9">
    <name type="scientific">Polysphondylium violaceum</name>
    <dbReference type="NCBI Taxonomy" id="133409"/>
    <lineage>
        <taxon>Eukaryota</taxon>
        <taxon>Amoebozoa</taxon>
        <taxon>Evosea</taxon>
        <taxon>Eumycetozoa</taxon>
        <taxon>Dictyostelia</taxon>
        <taxon>Dictyosteliales</taxon>
        <taxon>Dictyosteliaceae</taxon>
        <taxon>Polysphondylium</taxon>
    </lineage>
</organism>
<keyword evidence="3 6" id="KW-0812">Transmembrane</keyword>
<name>A0A8J4PP14_9MYCE</name>
<feature type="transmembrane region" description="Helical" evidence="6">
    <location>
        <begin position="200"/>
        <end position="223"/>
    </location>
</feature>
<gene>
    <name evidence="8" type="ORF">CYY_007948</name>
</gene>
<keyword evidence="4 6" id="KW-1133">Transmembrane helix</keyword>
<dbReference type="InterPro" id="IPR036259">
    <property type="entry name" value="MFS_trans_sf"/>
</dbReference>
<comment type="subcellular location">
    <subcellularLocation>
        <location evidence="2">Cell membrane</location>
    </subcellularLocation>
    <subcellularLocation>
        <location evidence="1">Membrane</location>
        <topology evidence="1">Multi-pass membrane protein</topology>
    </subcellularLocation>
</comment>
<feature type="domain" description="Major facilitator superfamily (MFS) profile" evidence="7">
    <location>
        <begin position="72"/>
        <end position="471"/>
    </location>
</feature>
<evidence type="ECO:0000313" key="8">
    <source>
        <dbReference type="EMBL" id="KAF2070733.1"/>
    </source>
</evidence>
<dbReference type="Proteomes" id="UP000695562">
    <property type="component" value="Unassembled WGS sequence"/>
</dbReference>
<feature type="transmembrane region" description="Helical" evidence="6">
    <location>
        <begin position="348"/>
        <end position="366"/>
    </location>
</feature>
<dbReference type="OrthoDB" id="19753at2759"/>
<comment type="caution">
    <text evidence="8">The sequence shown here is derived from an EMBL/GenBank/DDBJ whole genome shotgun (WGS) entry which is preliminary data.</text>
</comment>
<dbReference type="AlphaFoldDB" id="A0A8J4PP14"/>
<dbReference type="InterPro" id="IPR020846">
    <property type="entry name" value="MFS_dom"/>
</dbReference>
<dbReference type="InterPro" id="IPR011701">
    <property type="entry name" value="MFS"/>
</dbReference>
<evidence type="ECO:0000256" key="6">
    <source>
        <dbReference type="SAM" id="Phobius"/>
    </source>
</evidence>
<feature type="transmembrane region" description="Helical" evidence="6">
    <location>
        <begin position="140"/>
        <end position="159"/>
    </location>
</feature>